<gene>
    <name evidence="1" type="ORF">HannXRQ_Chr07g0199581</name>
</gene>
<dbReference type="AlphaFoldDB" id="A0A251UFF1"/>
<dbReference type="Proteomes" id="UP000215914">
    <property type="component" value="Chromosome 7"/>
</dbReference>
<keyword evidence="2" id="KW-1185">Reference proteome</keyword>
<dbReference type="EMBL" id="CM007896">
    <property type="protein sequence ID" value="OTG21021.1"/>
    <property type="molecule type" value="Genomic_DNA"/>
</dbReference>
<sequence length="56" mass="6609">MITEFLLMQSRNHKACFSDYNNSLYKGTEYIIYWPTLSANQMKVATEFEYHGGMSF</sequence>
<accession>A0A251UFF1</accession>
<dbReference type="InParanoid" id="A0A251UFF1"/>
<reference evidence="2" key="1">
    <citation type="journal article" date="2017" name="Nature">
        <title>The sunflower genome provides insights into oil metabolism, flowering and Asterid evolution.</title>
        <authorList>
            <person name="Badouin H."/>
            <person name="Gouzy J."/>
            <person name="Grassa C.J."/>
            <person name="Murat F."/>
            <person name="Staton S.E."/>
            <person name="Cottret L."/>
            <person name="Lelandais-Briere C."/>
            <person name="Owens G.L."/>
            <person name="Carrere S."/>
            <person name="Mayjonade B."/>
            <person name="Legrand L."/>
            <person name="Gill N."/>
            <person name="Kane N.C."/>
            <person name="Bowers J.E."/>
            <person name="Hubner S."/>
            <person name="Bellec A."/>
            <person name="Berard A."/>
            <person name="Berges H."/>
            <person name="Blanchet N."/>
            <person name="Boniface M.C."/>
            <person name="Brunel D."/>
            <person name="Catrice O."/>
            <person name="Chaidir N."/>
            <person name="Claudel C."/>
            <person name="Donnadieu C."/>
            <person name="Faraut T."/>
            <person name="Fievet G."/>
            <person name="Helmstetter N."/>
            <person name="King M."/>
            <person name="Knapp S.J."/>
            <person name="Lai Z."/>
            <person name="Le Paslier M.C."/>
            <person name="Lippi Y."/>
            <person name="Lorenzon L."/>
            <person name="Mandel J.R."/>
            <person name="Marage G."/>
            <person name="Marchand G."/>
            <person name="Marquand E."/>
            <person name="Bret-Mestries E."/>
            <person name="Morien E."/>
            <person name="Nambeesan S."/>
            <person name="Nguyen T."/>
            <person name="Pegot-Espagnet P."/>
            <person name="Pouilly N."/>
            <person name="Raftis F."/>
            <person name="Sallet E."/>
            <person name="Schiex T."/>
            <person name="Thomas J."/>
            <person name="Vandecasteele C."/>
            <person name="Vares D."/>
            <person name="Vear F."/>
            <person name="Vautrin S."/>
            <person name="Crespi M."/>
            <person name="Mangin B."/>
            <person name="Burke J.M."/>
            <person name="Salse J."/>
            <person name="Munos S."/>
            <person name="Vincourt P."/>
            <person name="Rieseberg L.H."/>
            <person name="Langlade N.B."/>
        </authorList>
    </citation>
    <scope>NUCLEOTIDE SEQUENCE [LARGE SCALE GENOMIC DNA]</scope>
    <source>
        <strain evidence="2">cv. SF193</strain>
    </source>
</reference>
<protein>
    <submittedName>
        <fullName evidence="1">Uncharacterized protein</fullName>
    </submittedName>
</protein>
<evidence type="ECO:0000313" key="1">
    <source>
        <dbReference type="EMBL" id="OTG21021.1"/>
    </source>
</evidence>
<proteinExistence type="predicted"/>
<name>A0A251UFF1_HELAN</name>
<evidence type="ECO:0000313" key="2">
    <source>
        <dbReference type="Proteomes" id="UP000215914"/>
    </source>
</evidence>
<organism evidence="1 2">
    <name type="scientific">Helianthus annuus</name>
    <name type="common">Common sunflower</name>
    <dbReference type="NCBI Taxonomy" id="4232"/>
    <lineage>
        <taxon>Eukaryota</taxon>
        <taxon>Viridiplantae</taxon>
        <taxon>Streptophyta</taxon>
        <taxon>Embryophyta</taxon>
        <taxon>Tracheophyta</taxon>
        <taxon>Spermatophyta</taxon>
        <taxon>Magnoliopsida</taxon>
        <taxon>eudicotyledons</taxon>
        <taxon>Gunneridae</taxon>
        <taxon>Pentapetalae</taxon>
        <taxon>asterids</taxon>
        <taxon>campanulids</taxon>
        <taxon>Asterales</taxon>
        <taxon>Asteraceae</taxon>
        <taxon>Asteroideae</taxon>
        <taxon>Heliantheae alliance</taxon>
        <taxon>Heliantheae</taxon>
        <taxon>Helianthus</taxon>
    </lineage>
</organism>